<name>A0A553RLA6_9TELE</name>
<dbReference type="Proteomes" id="UP000316079">
    <property type="component" value="Unassembled WGS sequence"/>
</dbReference>
<dbReference type="OrthoDB" id="430207at2759"/>
<proteinExistence type="predicted"/>
<keyword evidence="2" id="KW-1185">Reference proteome</keyword>
<evidence type="ECO:0000313" key="2">
    <source>
        <dbReference type="Proteomes" id="UP000316079"/>
    </source>
</evidence>
<feature type="non-terminal residue" evidence="1">
    <location>
        <position position="1"/>
    </location>
</feature>
<protein>
    <submittedName>
        <fullName evidence="1">Uncharacterized protein</fullName>
    </submittedName>
</protein>
<dbReference type="EMBL" id="SRMA01018814">
    <property type="protein sequence ID" value="TRZ02945.1"/>
    <property type="molecule type" value="Genomic_DNA"/>
</dbReference>
<evidence type="ECO:0000313" key="1">
    <source>
        <dbReference type="EMBL" id="TRZ02945.1"/>
    </source>
</evidence>
<gene>
    <name evidence="1" type="ORF">DNTS_008939</name>
</gene>
<dbReference type="AlphaFoldDB" id="A0A553RLA6"/>
<accession>A0A553RLA6</accession>
<organism evidence="1 2">
    <name type="scientific">Danionella cerebrum</name>
    <dbReference type="NCBI Taxonomy" id="2873325"/>
    <lineage>
        <taxon>Eukaryota</taxon>
        <taxon>Metazoa</taxon>
        <taxon>Chordata</taxon>
        <taxon>Craniata</taxon>
        <taxon>Vertebrata</taxon>
        <taxon>Euteleostomi</taxon>
        <taxon>Actinopterygii</taxon>
        <taxon>Neopterygii</taxon>
        <taxon>Teleostei</taxon>
        <taxon>Ostariophysi</taxon>
        <taxon>Cypriniformes</taxon>
        <taxon>Danionidae</taxon>
        <taxon>Danioninae</taxon>
        <taxon>Danionella</taxon>
    </lineage>
</organism>
<reference evidence="1 2" key="1">
    <citation type="journal article" date="2019" name="Sci. Data">
        <title>Hybrid genome assembly and annotation of Danionella translucida.</title>
        <authorList>
            <person name="Kadobianskyi M."/>
            <person name="Schulze L."/>
            <person name="Schuelke M."/>
            <person name="Judkewitz B."/>
        </authorList>
    </citation>
    <scope>NUCLEOTIDE SEQUENCE [LARGE SCALE GENOMIC DNA]</scope>
    <source>
        <strain evidence="1 2">Bolton</strain>
    </source>
</reference>
<sequence>SSVTVIIGTLDSVNHVGFHKENDALSVHNQAFCTSTAGLCAMFSGSLSRDFWSTQWTDCGGQRGQTQEGLHRCVDLQLLPLASCADRQFLLHSSPSQTGCGSDRSCRLELVPLLESQQGIMNHLLITRLFC</sequence>
<comment type="caution">
    <text evidence="1">The sequence shown here is derived from an EMBL/GenBank/DDBJ whole genome shotgun (WGS) entry which is preliminary data.</text>
</comment>